<evidence type="ECO:0000256" key="1">
    <source>
        <dbReference type="ARBA" id="ARBA00004370"/>
    </source>
</evidence>
<evidence type="ECO:0000256" key="5">
    <source>
        <dbReference type="SAM" id="SignalP"/>
    </source>
</evidence>
<dbReference type="InterPro" id="IPR028082">
    <property type="entry name" value="Peripla_BP_I"/>
</dbReference>
<dbReference type="InterPro" id="IPR001828">
    <property type="entry name" value="ANF_lig-bd_rcpt"/>
</dbReference>
<comment type="subcellular location">
    <subcellularLocation>
        <location evidence="1">Membrane</location>
    </subcellularLocation>
</comment>
<keyword evidence="4" id="KW-0472">Membrane</keyword>
<feature type="chain" id="PRO_5045750264" evidence="5">
    <location>
        <begin position="18"/>
        <end position="301"/>
    </location>
</feature>
<evidence type="ECO:0000313" key="7">
    <source>
        <dbReference type="Proteomes" id="UP000694941"/>
    </source>
</evidence>
<dbReference type="Proteomes" id="UP000694941">
    <property type="component" value="Unplaced"/>
</dbReference>
<reference evidence="8" key="1">
    <citation type="submission" date="2025-08" db="UniProtKB">
        <authorList>
            <consortium name="RefSeq"/>
        </authorList>
    </citation>
    <scope>IDENTIFICATION</scope>
    <source>
        <tissue evidence="8">Muscle</tissue>
    </source>
</reference>
<dbReference type="Gene3D" id="3.40.50.2300">
    <property type="match status" value="1"/>
</dbReference>
<evidence type="ECO:0000256" key="3">
    <source>
        <dbReference type="ARBA" id="ARBA00022989"/>
    </source>
</evidence>
<protein>
    <submittedName>
        <fullName evidence="8">Glutamate receptor ionotropic, NMDA 2B-like</fullName>
    </submittedName>
</protein>
<accession>A0ABM1RVP5</accession>
<gene>
    <name evidence="8" type="primary">LOC111083307</name>
</gene>
<feature type="signal peptide" evidence="5">
    <location>
        <begin position="1"/>
        <end position="17"/>
    </location>
</feature>
<keyword evidence="5" id="KW-0732">Signal</keyword>
<keyword evidence="3" id="KW-1133">Transmembrane helix</keyword>
<organism evidence="7 8">
    <name type="scientific">Limulus polyphemus</name>
    <name type="common">Atlantic horseshoe crab</name>
    <dbReference type="NCBI Taxonomy" id="6850"/>
    <lineage>
        <taxon>Eukaryota</taxon>
        <taxon>Metazoa</taxon>
        <taxon>Ecdysozoa</taxon>
        <taxon>Arthropoda</taxon>
        <taxon>Chelicerata</taxon>
        <taxon>Merostomata</taxon>
        <taxon>Xiphosura</taxon>
        <taxon>Limulidae</taxon>
        <taxon>Limulus</taxon>
    </lineage>
</organism>
<keyword evidence="2" id="KW-0812">Transmembrane</keyword>
<evidence type="ECO:0000256" key="4">
    <source>
        <dbReference type="ARBA" id="ARBA00023136"/>
    </source>
</evidence>
<dbReference type="Pfam" id="PF01094">
    <property type="entry name" value="ANF_receptor"/>
    <property type="match status" value="1"/>
</dbReference>
<feature type="domain" description="Receptor ligand binding region" evidence="6">
    <location>
        <begin position="124"/>
        <end position="284"/>
    </location>
</feature>
<name>A0ABM1RVP5_LIMPO</name>
<evidence type="ECO:0000259" key="6">
    <source>
        <dbReference type="Pfam" id="PF01094"/>
    </source>
</evidence>
<proteinExistence type="predicted"/>
<dbReference type="GeneID" id="111083307"/>
<keyword evidence="7" id="KW-1185">Reference proteome</keyword>
<evidence type="ECO:0000313" key="8">
    <source>
        <dbReference type="RefSeq" id="XP_022235450.1"/>
    </source>
</evidence>
<dbReference type="RefSeq" id="XP_022235450.1">
    <property type="nucleotide sequence ID" value="XM_022379742.1"/>
</dbReference>
<evidence type="ECO:0000256" key="2">
    <source>
        <dbReference type="ARBA" id="ARBA00022692"/>
    </source>
</evidence>
<feature type="non-terminal residue" evidence="8">
    <location>
        <position position="301"/>
    </location>
</feature>
<dbReference type="SUPFAM" id="SSF53822">
    <property type="entry name" value="Periplasmic binding protein-like I"/>
    <property type="match status" value="1"/>
</dbReference>
<sequence>MKFLLFCHLCFLGGIWATLRSSIIRESVRNSPKPNITFGVILPRSLLITVTRSYGKRLGESFQAFTDSKQLKYTFKDYYRISTPPVANMSLNPSPTEILNTLCNIVVKRDVVAILYFTNSEIYGSNAASVQYLLQLTTYMGIPVIAWNADNIGVEQRVSGSRILQLAPSMEHQAAAMLSILKRYLWHQFSIVTTLIGGHDDFVRAVRDIVLESTEFKFNILDIFVLKGKTRDEIRTELESLKNSDARVILLYVTKDEGSNIMGAANDLGITGKNYMWIATQSAVGSGIVNYAPSDFPIGML</sequence>